<dbReference type="AlphaFoldDB" id="A0A0F9RDN7"/>
<protein>
    <submittedName>
        <fullName evidence="1">Uncharacterized protein</fullName>
    </submittedName>
</protein>
<organism evidence="1">
    <name type="scientific">marine sediment metagenome</name>
    <dbReference type="NCBI Taxonomy" id="412755"/>
    <lineage>
        <taxon>unclassified sequences</taxon>
        <taxon>metagenomes</taxon>
        <taxon>ecological metagenomes</taxon>
    </lineage>
</organism>
<reference evidence="1" key="1">
    <citation type="journal article" date="2015" name="Nature">
        <title>Complex archaea that bridge the gap between prokaryotes and eukaryotes.</title>
        <authorList>
            <person name="Spang A."/>
            <person name="Saw J.H."/>
            <person name="Jorgensen S.L."/>
            <person name="Zaremba-Niedzwiedzka K."/>
            <person name="Martijn J."/>
            <person name="Lind A.E."/>
            <person name="van Eijk R."/>
            <person name="Schleper C."/>
            <person name="Guy L."/>
            <person name="Ettema T.J."/>
        </authorList>
    </citation>
    <scope>NUCLEOTIDE SEQUENCE</scope>
</reference>
<gene>
    <name evidence="1" type="ORF">LCGC14_0986810</name>
</gene>
<dbReference type="InterPro" id="IPR012340">
    <property type="entry name" value="NA-bd_OB-fold"/>
</dbReference>
<accession>A0A0F9RDN7</accession>
<dbReference type="SUPFAM" id="SSF50249">
    <property type="entry name" value="Nucleic acid-binding proteins"/>
    <property type="match status" value="1"/>
</dbReference>
<sequence length="204" mass="21873">MSEVKQEDVLILLTDVRLAFPALWVPEQVGGKGKPAFSGNFLMAPEHPSLILVRDGIKKVALAKWGAQARDVLTQLVAADRVCLHNGDAKANYDGFAGNRFVSARGYTKPLVINQAREELGPADGKPYSGCFVNAQISIWAQQNQHGKRINAQLSGVQFLRDGPAFGGGHVSQVDEFDIVAEGVDDVAPVIATAGGFDDFSDII</sequence>
<evidence type="ECO:0000313" key="1">
    <source>
        <dbReference type="EMBL" id="KKN15363.1"/>
    </source>
</evidence>
<name>A0A0F9RDN7_9ZZZZ</name>
<dbReference type="InterPro" id="IPR022595">
    <property type="entry name" value="Enc34_ssDNA-bd"/>
</dbReference>
<comment type="caution">
    <text evidence="1">The sequence shown here is derived from an EMBL/GenBank/DDBJ whole genome shotgun (WGS) entry which is preliminary data.</text>
</comment>
<dbReference type="EMBL" id="LAZR01003720">
    <property type="protein sequence ID" value="KKN15363.1"/>
    <property type="molecule type" value="Genomic_DNA"/>
</dbReference>
<proteinExistence type="predicted"/>
<dbReference type="Pfam" id="PF10991">
    <property type="entry name" value="Enc34_ssDNA-bd"/>
    <property type="match status" value="1"/>
</dbReference>
<dbReference type="Gene3D" id="2.40.50.140">
    <property type="entry name" value="Nucleic acid-binding proteins"/>
    <property type="match status" value="1"/>
</dbReference>